<evidence type="ECO:0000313" key="2">
    <source>
        <dbReference type="EMBL" id="MEX5728993.1"/>
    </source>
</evidence>
<reference evidence="2 3" key="1">
    <citation type="submission" date="2024-06" db="EMBL/GenBank/DDBJ databases">
        <title>Genome of Rhodovulum iodosum, a marine photoferrotroph.</title>
        <authorList>
            <person name="Bianchini G."/>
            <person name="Nikeleit V."/>
            <person name="Kappler A."/>
            <person name="Bryce C."/>
            <person name="Sanchez-Baracaldo P."/>
        </authorList>
    </citation>
    <scope>NUCLEOTIDE SEQUENCE [LARGE SCALE GENOMIC DNA]</scope>
    <source>
        <strain evidence="2 3">UT/N1</strain>
    </source>
</reference>
<keyword evidence="1" id="KW-0472">Membrane</keyword>
<feature type="transmembrane region" description="Helical" evidence="1">
    <location>
        <begin position="30"/>
        <end position="52"/>
    </location>
</feature>
<evidence type="ECO:0000256" key="1">
    <source>
        <dbReference type="SAM" id="Phobius"/>
    </source>
</evidence>
<gene>
    <name evidence="2" type="ORF">Ga0609869_002346</name>
</gene>
<evidence type="ECO:0000313" key="3">
    <source>
        <dbReference type="Proteomes" id="UP001560019"/>
    </source>
</evidence>
<dbReference type="EMBL" id="JBEHHI010000002">
    <property type="protein sequence ID" value="MEX5728993.1"/>
    <property type="molecule type" value="Genomic_DNA"/>
</dbReference>
<sequence>MNPLKDFVGHQYAPGAAPDWYQAFSNNLSALSMTPESFSAVLCGMALLYLVVSRTSRRLAVDTGGGQLIRELERETRMRAFSDTAFELRLRHAGGHRET</sequence>
<comment type="caution">
    <text evidence="2">The sequence shown here is derived from an EMBL/GenBank/DDBJ whole genome shotgun (WGS) entry which is preliminary data.</text>
</comment>
<dbReference type="RefSeq" id="WP_125404141.1">
    <property type="nucleotide sequence ID" value="NZ_JBEHHI010000002.1"/>
</dbReference>
<protein>
    <submittedName>
        <fullName evidence="2">Uncharacterized protein</fullName>
    </submittedName>
</protein>
<proteinExistence type="predicted"/>
<keyword evidence="3" id="KW-1185">Reference proteome</keyword>
<accession>A0ABV3XV91</accession>
<organism evidence="2 3">
    <name type="scientific">Rhodovulum iodosum</name>
    <dbReference type="NCBI Taxonomy" id="68291"/>
    <lineage>
        <taxon>Bacteria</taxon>
        <taxon>Pseudomonadati</taxon>
        <taxon>Pseudomonadota</taxon>
        <taxon>Alphaproteobacteria</taxon>
        <taxon>Rhodobacterales</taxon>
        <taxon>Paracoccaceae</taxon>
        <taxon>Rhodovulum</taxon>
    </lineage>
</organism>
<name>A0ABV3XV91_9RHOB</name>
<dbReference type="Proteomes" id="UP001560019">
    <property type="component" value="Unassembled WGS sequence"/>
</dbReference>
<keyword evidence="1" id="KW-1133">Transmembrane helix</keyword>
<keyword evidence="1" id="KW-0812">Transmembrane</keyword>